<dbReference type="GO" id="GO:0005576">
    <property type="term" value="C:extracellular region"/>
    <property type="evidence" value="ECO:0007669"/>
    <property type="project" value="UniProtKB-SubCell"/>
</dbReference>
<evidence type="ECO:0000256" key="4">
    <source>
        <dbReference type="ARBA" id="ARBA00023143"/>
    </source>
</evidence>
<feature type="domain" description="Flagellar hook-associated protein 2 C-terminal" evidence="8">
    <location>
        <begin position="566"/>
        <end position="828"/>
    </location>
</feature>
<evidence type="ECO:0000313" key="10">
    <source>
        <dbReference type="Proteomes" id="UP000199182"/>
    </source>
</evidence>
<dbReference type="STRING" id="258515.SAMN05192585_11756"/>
<feature type="region of interest" description="Disordered" evidence="6">
    <location>
        <begin position="1"/>
        <end position="21"/>
    </location>
</feature>
<dbReference type="EMBL" id="FNID01000017">
    <property type="protein sequence ID" value="SDN37386.1"/>
    <property type="molecule type" value="Genomic_DNA"/>
</dbReference>
<gene>
    <name evidence="9" type="ORF">SAMN05192585_11756</name>
</gene>
<dbReference type="OrthoDB" id="9776025at2"/>
<dbReference type="InterPro" id="IPR040026">
    <property type="entry name" value="FliD"/>
</dbReference>
<evidence type="ECO:0000256" key="1">
    <source>
        <dbReference type="ARBA" id="ARBA00009764"/>
    </source>
</evidence>
<accession>A0A1H0AW00</accession>
<comment type="subunit">
    <text evidence="2 5">Homopentamer.</text>
</comment>
<evidence type="ECO:0000256" key="2">
    <source>
        <dbReference type="ARBA" id="ARBA00011255"/>
    </source>
</evidence>
<keyword evidence="4 5" id="KW-0975">Bacterial flagellum</keyword>
<protein>
    <recommendedName>
        <fullName evidence="5">Flagellar hook-associated protein 2</fullName>
        <shortName evidence="5">HAP2</shortName>
    </recommendedName>
    <alternativeName>
        <fullName evidence="5">Flagellar cap protein</fullName>
    </alternativeName>
</protein>
<dbReference type="GO" id="GO:0007155">
    <property type="term" value="P:cell adhesion"/>
    <property type="evidence" value="ECO:0007669"/>
    <property type="project" value="InterPro"/>
</dbReference>
<feature type="compositionally biased region" description="Low complexity" evidence="6">
    <location>
        <begin position="7"/>
        <end position="20"/>
    </location>
</feature>
<evidence type="ECO:0000259" key="8">
    <source>
        <dbReference type="Pfam" id="PF07195"/>
    </source>
</evidence>
<dbReference type="Pfam" id="PF07195">
    <property type="entry name" value="FliD_C"/>
    <property type="match status" value="1"/>
</dbReference>
<dbReference type="PANTHER" id="PTHR30288:SF0">
    <property type="entry name" value="FLAGELLAR HOOK-ASSOCIATED PROTEIN 2"/>
    <property type="match status" value="1"/>
</dbReference>
<comment type="function">
    <text evidence="5">Required for morphogenesis and for the elongation of the flagellar filament by facilitating polymerization of the flagellin monomers at the tip of growing filament. Forms a capping structure, which prevents flagellin subunits (transported through the central channel of the flagellum) from leaking out without polymerization at the distal end.</text>
</comment>
<keyword evidence="9" id="KW-0966">Cell projection</keyword>
<keyword evidence="9" id="KW-0969">Cilium</keyword>
<reference evidence="9 10" key="1">
    <citation type="submission" date="2016-10" db="EMBL/GenBank/DDBJ databases">
        <authorList>
            <person name="de Groot N.N."/>
        </authorList>
    </citation>
    <scope>NUCLEOTIDE SEQUENCE [LARGE SCALE GENOMIC DNA]</scope>
    <source>
        <strain evidence="9 10">CGMCC 1.5012</strain>
    </source>
</reference>
<dbReference type="Pfam" id="PF02465">
    <property type="entry name" value="FliD_N"/>
    <property type="match status" value="1"/>
</dbReference>
<dbReference type="GO" id="GO:0071973">
    <property type="term" value="P:bacterial-type flagellum-dependent cell motility"/>
    <property type="evidence" value="ECO:0007669"/>
    <property type="project" value="TreeGrafter"/>
</dbReference>
<keyword evidence="5" id="KW-0964">Secreted</keyword>
<keyword evidence="9" id="KW-0282">Flagellum</keyword>
<dbReference type="Proteomes" id="UP000199182">
    <property type="component" value="Unassembled WGS sequence"/>
</dbReference>
<evidence type="ECO:0000256" key="6">
    <source>
        <dbReference type="SAM" id="MobiDB-lite"/>
    </source>
</evidence>
<comment type="similarity">
    <text evidence="1 5">Belongs to the FliD family.</text>
</comment>
<organism evidence="9 10">
    <name type="scientific">Acetanaerobacterium elongatum</name>
    <dbReference type="NCBI Taxonomy" id="258515"/>
    <lineage>
        <taxon>Bacteria</taxon>
        <taxon>Bacillati</taxon>
        <taxon>Bacillota</taxon>
        <taxon>Clostridia</taxon>
        <taxon>Eubacteriales</taxon>
        <taxon>Oscillospiraceae</taxon>
        <taxon>Acetanaerobacterium</taxon>
    </lineage>
</organism>
<feature type="domain" description="Flagellar hook-associated protein 2 N-terminal" evidence="7">
    <location>
        <begin position="27"/>
        <end position="127"/>
    </location>
</feature>
<name>A0A1H0AW00_9FIRM</name>
<dbReference type="InterPro" id="IPR010809">
    <property type="entry name" value="FliD_C"/>
</dbReference>
<evidence type="ECO:0000256" key="3">
    <source>
        <dbReference type="ARBA" id="ARBA00023054"/>
    </source>
</evidence>
<evidence type="ECO:0000313" key="9">
    <source>
        <dbReference type="EMBL" id="SDN37386.1"/>
    </source>
</evidence>
<proteinExistence type="inferred from homology"/>
<dbReference type="PANTHER" id="PTHR30288">
    <property type="entry name" value="FLAGELLAR CAP/ASSEMBLY PROTEIN FLID"/>
    <property type="match status" value="1"/>
</dbReference>
<dbReference type="GO" id="GO:0009424">
    <property type="term" value="C:bacterial-type flagellum hook"/>
    <property type="evidence" value="ECO:0007669"/>
    <property type="project" value="UniProtKB-UniRule"/>
</dbReference>
<dbReference type="InterPro" id="IPR010810">
    <property type="entry name" value="Flagellin_hook_IN_motif"/>
</dbReference>
<comment type="subcellular location">
    <subcellularLocation>
        <location evidence="5">Secreted</location>
    </subcellularLocation>
    <subcellularLocation>
        <location evidence="5">Bacterial flagellum</location>
    </subcellularLocation>
</comment>
<dbReference type="RefSeq" id="WP_092640265.1">
    <property type="nucleotide sequence ID" value="NZ_FNID01000017.1"/>
</dbReference>
<dbReference type="InterPro" id="IPR003481">
    <property type="entry name" value="FliD_N"/>
</dbReference>
<keyword evidence="3" id="KW-0175">Coiled coil</keyword>
<evidence type="ECO:0000256" key="5">
    <source>
        <dbReference type="RuleBase" id="RU362066"/>
    </source>
</evidence>
<keyword evidence="10" id="KW-1185">Reference proteome</keyword>
<evidence type="ECO:0000259" key="7">
    <source>
        <dbReference type="Pfam" id="PF02465"/>
    </source>
</evidence>
<sequence>MFSSVAGLGTNSSKKTSSSKGIGGLVSGIDTDDIIKKLTALSQSKIDSAVQQKQKIQWKQTAYQDIITKINNLKSSFFDVTNPTSNLSSSSAFNTWSVSSSSSAVTVSSSTTNTGEMLEISSINSLAVANSFESGSAVSGGIVATGAIENLTGKEMKVTLDSLTKTITFSTDPQADLNAAFGLSTSTGQPRVKLIDNENGTFGFSTNGTSKLSISGDADTLASVGLKSGASNLVDITKSLGDTSFKTALVGGAFAFTINGVDFNFTSSDSVMKVINTVNSSNAGVKMTYSETDDTFSLTSTTAGTGSNITASQLKGNLLSAMFGFATDTVTEVASPVTYASRMVAQGEFVMPDSGWEGLKTFDITVNGVTKTLTVSAFDPTKYDTDEEKIDAVKAIVDSLNDQLKSVYGNSDVQFSLNNKTVEVTAKNNKSVSLNPVDSEGKVNEALKLLGYNKNINNSIVAGTPEIPGTTLSSLGLSGGELILGGDTENKITYTGSTTIEDLLELINAQKATTGITASFDSGKLSLKSDGTKPFSFSDSGSLAKTFFGTAAFSTSANNTVAETEGKNAVITLKDGTTIERNSNSFNVKGINLQLNETFTSSEAVKSITIRSTQNLDDIVKTVKSFVEGYNAMVASVKTKLTEDVNKDYLPLTDAQREDMSESQVKLWEDKAKSGILKNDRTVNEMLDDFYDVLVSGSSNSPYSLEDIGLTTSVSTTEGTKLVFNEEKFREMLTKDHEGVTRLFTDPTDGFSDKLSAAIDKYGSSSVVSTGALVEIAGTAGYKDSQEAQQLSDIDEKITELKNKLTAEETKLWKQFSAMETALSQLNSQASWLTSLNSQQ</sequence>
<dbReference type="GO" id="GO:0009421">
    <property type="term" value="C:bacterial-type flagellum filament cap"/>
    <property type="evidence" value="ECO:0007669"/>
    <property type="project" value="InterPro"/>
</dbReference>
<dbReference type="AlphaFoldDB" id="A0A1H0AW00"/>
<dbReference type="Pfam" id="PF07196">
    <property type="entry name" value="Flagellin_IN"/>
    <property type="match status" value="1"/>
</dbReference>